<dbReference type="PANTHER" id="PTHR43708:SF5">
    <property type="entry name" value="CONSERVED EXPRESSED OXIDOREDUCTASE (EUROFUNG)-RELATED"/>
    <property type="match status" value="1"/>
</dbReference>
<gene>
    <name evidence="5" type="ORF">QQ008_12305</name>
</gene>
<proteinExistence type="inferred from homology"/>
<evidence type="ECO:0000313" key="6">
    <source>
        <dbReference type="Proteomes" id="UP001172082"/>
    </source>
</evidence>
<comment type="caution">
    <text evidence="5">The sequence shown here is derived from an EMBL/GenBank/DDBJ whole genome shotgun (WGS) entry which is preliminary data.</text>
</comment>
<dbReference type="SUPFAM" id="SSF51735">
    <property type="entry name" value="NAD(P)-binding Rossmann-fold domains"/>
    <property type="match status" value="1"/>
</dbReference>
<dbReference type="EMBL" id="JAUJEA010000004">
    <property type="protein sequence ID" value="MDN5202157.1"/>
    <property type="molecule type" value="Genomic_DNA"/>
</dbReference>
<dbReference type="Proteomes" id="UP001172082">
    <property type="component" value="Unassembled WGS sequence"/>
</dbReference>
<dbReference type="Pfam" id="PF01408">
    <property type="entry name" value="GFO_IDH_MocA"/>
    <property type="match status" value="1"/>
</dbReference>
<dbReference type="InterPro" id="IPR004104">
    <property type="entry name" value="Gfo/Idh/MocA-like_OxRdtase_C"/>
</dbReference>
<evidence type="ECO:0000256" key="2">
    <source>
        <dbReference type="ARBA" id="ARBA00023002"/>
    </source>
</evidence>
<comment type="similarity">
    <text evidence="1">Belongs to the Gfo/Idh/MocA family.</text>
</comment>
<keyword evidence="2" id="KW-0560">Oxidoreductase</keyword>
<dbReference type="InterPro" id="IPR000683">
    <property type="entry name" value="Gfo/Idh/MocA-like_OxRdtase_N"/>
</dbReference>
<dbReference type="SUPFAM" id="SSF55347">
    <property type="entry name" value="Glyceraldehyde-3-phosphate dehydrogenase-like, C-terminal domain"/>
    <property type="match status" value="1"/>
</dbReference>
<evidence type="ECO:0000259" key="3">
    <source>
        <dbReference type="Pfam" id="PF01408"/>
    </source>
</evidence>
<feature type="domain" description="Gfo/Idh/MocA-like oxidoreductase N-terminal" evidence="3">
    <location>
        <begin position="12"/>
        <end position="130"/>
    </location>
</feature>
<dbReference type="InterPro" id="IPR036291">
    <property type="entry name" value="NAD(P)-bd_dom_sf"/>
</dbReference>
<evidence type="ECO:0000256" key="1">
    <source>
        <dbReference type="ARBA" id="ARBA00010928"/>
    </source>
</evidence>
<dbReference type="Gene3D" id="3.30.360.10">
    <property type="entry name" value="Dihydrodipicolinate Reductase, domain 2"/>
    <property type="match status" value="1"/>
</dbReference>
<keyword evidence="6" id="KW-1185">Reference proteome</keyword>
<name>A0ABT8KQ54_9BACT</name>
<protein>
    <submittedName>
        <fullName evidence="5">Gfo/Idh/MocA family oxidoreductase</fullName>
    </submittedName>
</protein>
<dbReference type="InterPro" id="IPR051317">
    <property type="entry name" value="Gfo/Idh/MocA_oxidoreduct"/>
</dbReference>
<organism evidence="5 6">
    <name type="scientific">Splendidivirga corallicola</name>
    <dbReference type="NCBI Taxonomy" id="3051826"/>
    <lineage>
        <taxon>Bacteria</taxon>
        <taxon>Pseudomonadati</taxon>
        <taxon>Bacteroidota</taxon>
        <taxon>Cytophagia</taxon>
        <taxon>Cytophagales</taxon>
        <taxon>Splendidivirgaceae</taxon>
        <taxon>Splendidivirga</taxon>
    </lineage>
</organism>
<dbReference type="PANTHER" id="PTHR43708">
    <property type="entry name" value="CONSERVED EXPRESSED OXIDOREDUCTASE (EUROFUNG)"/>
    <property type="match status" value="1"/>
</dbReference>
<evidence type="ECO:0000313" key="5">
    <source>
        <dbReference type="EMBL" id="MDN5202157.1"/>
    </source>
</evidence>
<dbReference type="Pfam" id="PF02894">
    <property type="entry name" value="GFO_IDH_MocA_C"/>
    <property type="match status" value="1"/>
</dbReference>
<sequence>MNFTLPKELKPVVIIGAGGIVKDAHLPAYKKAGIKVIGIYDLQYDRSIAVAKEFDITKSCETLEELIQIAIENKAVFDLAVPASAIVSVLQRLPDGAGVLVQKPMGEDLIQANQILELCKQKHLIAGVNFQLRHAPYISLAKQLIDNGVIGKLHEINVRICVSTPWHLWDFLYGIERMEILYHSIHYIDMVRYFLGNPQKVYARTIRHPNMRELANTRSAIIMDYGEERWANINTNHGHDFGTEHQESFFKFEGTEGAIKIRVGVYLDYPKGLPDKFEYVSNVEEGQWKEVAVEGSWFPDAFAGPMLGLMCKMEDEQFDYINSVTDAMDTMAVVEAAYKSSMNGGVKFSDFS</sequence>
<accession>A0ABT8KQ54</accession>
<feature type="domain" description="Gfo/Idh/MocA-like oxidoreductase C-terminal" evidence="4">
    <location>
        <begin position="142"/>
        <end position="345"/>
    </location>
</feature>
<dbReference type="RefSeq" id="WP_346752183.1">
    <property type="nucleotide sequence ID" value="NZ_JAUJEA010000004.1"/>
</dbReference>
<dbReference type="Gene3D" id="3.40.50.720">
    <property type="entry name" value="NAD(P)-binding Rossmann-like Domain"/>
    <property type="match status" value="1"/>
</dbReference>
<evidence type="ECO:0000259" key="4">
    <source>
        <dbReference type="Pfam" id="PF02894"/>
    </source>
</evidence>
<reference evidence="5" key="1">
    <citation type="submission" date="2023-06" db="EMBL/GenBank/DDBJ databases">
        <title>Genomic of Parafulvivirga corallium.</title>
        <authorList>
            <person name="Wang G."/>
        </authorList>
    </citation>
    <scope>NUCLEOTIDE SEQUENCE</scope>
    <source>
        <strain evidence="5">BMA10</strain>
    </source>
</reference>